<dbReference type="EMBL" id="JASNQZ010000006">
    <property type="protein sequence ID" value="KAL0956155.1"/>
    <property type="molecule type" value="Genomic_DNA"/>
</dbReference>
<gene>
    <name evidence="2" type="ORF">HGRIS_002317</name>
</gene>
<dbReference type="Proteomes" id="UP001556367">
    <property type="component" value="Unassembled WGS sequence"/>
</dbReference>
<keyword evidence="3" id="KW-1185">Reference proteome</keyword>
<reference evidence="3" key="1">
    <citation type="submission" date="2024-06" db="EMBL/GenBank/DDBJ databases">
        <title>Multi-omics analyses provide insights into the biosynthesis of the anticancer antibiotic pleurotin in Hohenbuehelia grisea.</title>
        <authorList>
            <person name="Weaver J.A."/>
            <person name="Alberti F."/>
        </authorList>
    </citation>
    <scope>NUCLEOTIDE SEQUENCE [LARGE SCALE GENOMIC DNA]</scope>
    <source>
        <strain evidence="3">T-177</strain>
    </source>
</reference>
<feature type="region of interest" description="Disordered" evidence="1">
    <location>
        <begin position="106"/>
        <end position="143"/>
    </location>
</feature>
<proteinExistence type="predicted"/>
<evidence type="ECO:0000313" key="3">
    <source>
        <dbReference type="Proteomes" id="UP001556367"/>
    </source>
</evidence>
<name>A0ABR3JM11_9AGAR</name>
<organism evidence="2 3">
    <name type="scientific">Hohenbuehelia grisea</name>
    <dbReference type="NCBI Taxonomy" id="104357"/>
    <lineage>
        <taxon>Eukaryota</taxon>
        <taxon>Fungi</taxon>
        <taxon>Dikarya</taxon>
        <taxon>Basidiomycota</taxon>
        <taxon>Agaricomycotina</taxon>
        <taxon>Agaricomycetes</taxon>
        <taxon>Agaricomycetidae</taxon>
        <taxon>Agaricales</taxon>
        <taxon>Pleurotineae</taxon>
        <taxon>Pleurotaceae</taxon>
        <taxon>Hohenbuehelia</taxon>
    </lineage>
</organism>
<feature type="compositionally biased region" description="Basic and acidic residues" evidence="1">
    <location>
        <begin position="106"/>
        <end position="123"/>
    </location>
</feature>
<feature type="compositionally biased region" description="Acidic residues" evidence="1">
    <location>
        <begin position="124"/>
        <end position="137"/>
    </location>
</feature>
<protein>
    <submittedName>
        <fullName evidence="2">Uncharacterized protein</fullName>
    </submittedName>
</protein>
<sequence>MRDEFRELLARRYGPIKAQYFGEGRRRWHIRALQEQWRSGSTFPPCVAMTLPTEEDLMQDSDPSDQLVDGPELGLLLRTDFSDEEAWKSFISRLEGAEAELAEALKPEPQAEPHGEAEVKNADDAMDEDSDSEDDEPAAVPSPVLRVVNPDAPEERSVVSGISNLTALRLFNDIDIRPAPPLPPDSKRVLSPNPLIDYFGWQEIYSGPSLWIYDAKSNQDQCLRQVSQQGDVYGTATGDSWRTRVTHAPELQFNMTCLGMKIDFGGLDRWDYEERKRNLDETIIPM</sequence>
<evidence type="ECO:0000313" key="2">
    <source>
        <dbReference type="EMBL" id="KAL0956155.1"/>
    </source>
</evidence>
<comment type="caution">
    <text evidence="2">The sequence shown here is derived from an EMBL/GenBank/DDBJ whole genome shotgun (WGS) entry which is preliminary data.</text>
</comment>
<accession>A0ABR3JM11</accession>
<evidence type="ECO:0000256" key="1">
    <source>
        <dbReference type="SAM" id="MobiDB-lite"/>
    </source>
</evidence>